<dbReference type="AlphaFoldDB" id="B9XGY7"/>
<evidence type="ECO:0000313" key="2">
    <source>
        <dbReference type="EMBL" id="EEF60908.1"/>
    </source>
</evidence>
<name>B9XGY7_PEDPL</name>
<feature type="transmembrane region" description="Helical" evidence="1">
    <location>
        <begin position="43"/>
        <end position="61"/>
    </location>
</feature>
<comment type="caution">
    <text evidence="2">The sequence shown here is derived from an EMBL/GenBank/DDBJ whole genome shotgun (WGS) entry which is preliminary data.</text>
</comment>
<organism evidence="2 3">
    <name type="scientific">Pedosphaera parvula (strain Ellin514)</name>
    <dbReference type="NCBI Taxonomy" id="320771"/>
    <lineage>
        <taxon>Bacteria</taxon>
        <taxon>Pseudomonadati</taxon>
        <taxon>Verrucomicrobiota</taxon>
        <taxon>Pedosphaerae</taxon>
        <taxon>Pedosphaerales</taxon>
        <taxon>Pedosphaeraceae</taxon>
        <taxon>Pedosphaera</taxon>
    </lineage>
</organism>
<dbReference type="RefSeq" id="WP_007415083.1">
    <property type="nucleotide sequence ID" value="NZ_ABOX02000013.1"/>
</dbReference>
<dbReference type="STRING" id="320771.Cflav_PD4077"/>
<proteinExistence type="predicted"/>
<evidence type="ECO:0000313" key="3">
    <source>
        <dbReference type="Proteomes" id="UP000003688"/>
    </source>
</evidence>
<dbReference type="Proteomes" id="UP000003688">
    <property type="component" value="Unassembled WGS sequence"/>
</dbReference>
<keyword evidence="1" id="KW-1133">Transmembrane helix</keyword>
<gene>
    <name evidence="2" type="ORF">Cflav_PD4077</name>
</gene>
<accession>B9XGY7</accession>
<keyword evidence="3" id="KW-1185">Reference proteome</keyword>
<sequence>MNPYNRIALTVIRLVAAGCLLISIMNLGLYYLKSQKDRVPMHAGRFLWLAIPLVIGIVLLVKSTAIARRLTEDFDE</sequence>
<reference evidence="2 3" key="1">
    <citation type="journal article" date="2011" name="J. Bacteriol.">
        <title>Genome sequence of 'Pedosphaera parvula' Ellin514, an aerobic Verrucomicrobial isolate from pasture soil.</title>
        <authorList>
            <person name="Kant R."/>
            <person name="van Passel M.W."/>
            <person name="Sangwan P."/>
            <person name="Palva A."/>
            <person name="Lucas S."/>
            <person name="Copeland A."/>
            <person name="Lapidus A."/>
            <person name="Glavina Del Rio T."/>
            <person name="Dalin E."/>
            <person name="Tice H."/>
            <person name="Bruce D."/>
            <person name="Goodwin L."/>
            <person name="Pitluck S."/>
            <person name="Chertkov O."/>
            <person name="Larimer F.W."/>
            <person name="Land M.L."/>
            <person name="Hauser L."/>
            <person name="Brettin T.S."/>
            <person name="Detter J.C."/>
            <person name="Han S."/>
            <person name="de Vos W.M."/>
            <person name="Janssen P.H."/>
            <person name="Smidt H."/>
        </authorList>
    </citation>
    <scope>NUCLEOTIDE SEQUENCE [LARGE SCALE GENOMIC DNA]</scope>
    <source>
        <strain evidence="2 3">Ellin514</strain>
    </source>
</reference>
<protein>
    <submittedName>
        <fullName evidence="2">Uncharacterized protein</fullName>
    </submittedName>
</protein>
<dbReference type="EMBL" id="ABOX02000013">
    <property type="protein sequence ID" value="EEF60908.1"/>
    <property type="molecule type" value="Genomic_DNA"/>
</dbReference>
<evidence type="ECO:0000256" key="1">
    <source>
        <dbReference type="SAM" id="Phobius"/>
    </source>
</evidence>
<keyword evidence="1" id="KW-0472">Membrane</keyword>
<feature type="transmembrane region" description="Helical" evidence="1">
    <location>
        <begin position="7"/>
        <end position="31"/>
    </location>
</feature>
<keyword evidence="1" id="KW-0812">Transmembrane</keyword>